<protein>
    <submittedName>
        <fullName evidence="5">Heat shock protein Hsp20</fullName>
    </submittedName>
</protein>
<evidence type="ECO:0000259" key="4">
    <source>
        <dbReference type="PROSITE" id="PS51203"/>
    </source>
</evidence>
<evidence type="ECO:0000256" key="1">
    <source>
        <dbReference type="PROSITE-ProRule" id="PRU00285"/>
    </source>
</evidence>
<dbReference type="Proteomes" id="UP000198620">
    <property type="component" value="Unassembled WGS sequence"/>
</dbReference>
<dbReference type="Pfam" id="PF00011">
    <property type="entry name" value="HSP20"/>
    <property type="match status" value="1"/>
</dbReference>
<name>A0A1H7I161_9PROT</name>
<dbReference type="InterPro" id="IPR002068">
    <property type="entry name" value="A-crystallin/Hsp20_dom"/>
</dbReference>
<dbReference type="EMBL" id="FOBH01000002">
    <property type="protein sequence ID" value="SEK56259.1"/>
    <property type="molecule type" value="Genomic_DNA"/>
</dbReference>
<evidence type="ECO:0000256" key="2">
    <source>
        <dbReference type="RuleBase" id="RU003616"/>
    </source>
</evidence>
<dbReference type="InterPro" id="IPR031107">
    <property type="entry name" value="Small_HSP"/>
</dbReference>
<dbReference type="PROSITE" id="PS01031">
    <property type="entry name" value="SHSP"/>
    <property type="match status" value="1"/>
</dbReference>
<dbReference type="AlphaFoldDB" id="A0A1H7I161"/>
<feature type="domain" description="CS" evidence="4">
    <location>
        <begin position="64"/>
        <end position="168"/>
    </location>
</feature>
<dbReference type="SUPFAM" id="SSF49764">
    <property type="entry name" value="HSP20-like chaperones"/>
    <property type="match status" value="1"/>
</dbReference>
<comment type="similarity">
    <text evidence="1 2">Belongs to the small heat shock protein (HSP20) family.</text>
</comment>
<evidence type="ECO:0000313" key="6">
    <source>
        <dbReference type="Proteomes" id="UP000198620"/>
    </source>
</evidence>
<sequence length="170" mass="19273">MLDSLKQVGKHIGRGLSRTWENISEGWRELVHHSSDALTHFNRNKDEERDEGGAGSMLPAFRNWGLLSGEVEETDKEIVVRIEVPGIEKKDCQITIDGNMLYIKGEKRFERTTHDSTYHVMERAYGTFERAIPLPHNVDPDRAEASYTNGVLTIRLPKSKGEKGRTVPVS</sequence>
<gene>
    <name evidence="5" type="ORF">SAMN05216387_10226</name>
</gene>
<proteinExistence type="inferred from homology"/>
<dbReference type="Gene3D" id="2.60.40.790">
    <property type="match status" value="1"/>
</dbReference>
<dbReference type="InterPro" id="IPR008978">
    <property type="entry name" value="HSP20-like_chaperone"/>
</dbReference>
<evidence type="ECO:0000313" key="5">
    <source>
        <dbReference type="EMBL" id="SEK56259.1"/>
    </source>
</evidence>
<feature type="domain" description="SHSP" evidence="3">
    <location>
        <begin position="60"/>
        <end position="170"/>
    </location>
</feature>
<organism evidence="5 6">
    <name type="scientific">Nitrosovibrio tenuis</name>
    <dbReference type="NCBI Taxonomy" id="1233"/>
    <lineage>
        <taxon>Bacteria</taxon>
        <taxon>Pseudomonadati</taxon>
        <taxon>Pseudomonadota</taxon>
        <taxon>Betaproteobacteria</taxon>
        <taxon>Nitrosomonadales</taxon>
        <taxon>Nitrosomonadaceae</taxon>
        <taxon>Nitrosovibrio</taxon>
    </lineage>
</organism>
<evidence type="ECO:0000259" key="3">
    <source>
        <dbReference type="PROSITE" id="PS01031"/>
    </source>
</evidence>
<dbReference type="InterPro" id="IPR007052">
    <property type="entry name" value="CS_dom"/>
</dbReference>
<keyword evidence="5" id="KW-0346">Stress response</keyword>
<dbReference type="PROSITE" id="PS51203">
    <property type="entry name" value="CS"/>
    <property type="match status" value="1"/>
</dbReference>
<dbReference type="CDD" id="cd06464">
    <property type="entry name" value="ACD_sHsps-like"/>
    <property type="match status" value="1"/>
</dbReference>
<reference evidence="5 6" key="1">
    <citation type="submission" date="2016-10" db="EMBL/GenBank/DDBJ databases">
        <authorList>
            <person name="de Groot N.N."/>
        </authorList>
    </citation>
    <scope>NUCLEOTIDE SEQUENCE [LARGE SCALE GENOMIC DNA]</scope>
    <source>
        <strain evidence="5 6">Nv1</strain>
    </source>
</reference>
<keyword evidence="6" id="KW-1185">Reference proteome</keyword>
<dbReference type="PANTHER" id="PTHR11527">
    <property type="entry name" value="HEAT-SHOCK PROTEIN 20 FAMILY MEMBER"/>
    <property type="match status" value="1"/>
</dbReference>
<accession>A0A1H7I161</accession>
<dbReference type="OrthoDB" id="9808910at2"/>
<dbReference type="RefSeq" id="WP_090826938.1">
    <property type="nucleotide sequence ID" value="NZ_FOBH01000002.1"/>
</dbReference>
<dbReference type="STRING" id="1233.SAMN05216387_10226"/>